<accession>A0ABN2KSD1</accession>
<dbReference type="Pfam" id="PF04978">
    <property type="entry name" value="MST"/>
    <property type="match status" value="1"/>
</dbReference>
<dbReference type="EMBL" id="BAAAPN010000056">
    <property type="protein sequence ID" value="GAA1764833.1"/>
    <property type="molecule type" value="Genomic_DNA"/>
</dbReference>
<sequence>MAFLTPEASGERAVAKTFLLQQFAQARSTVYGLSNEQIHARPSVSAFTPAMLITHLTQVADGWCASVAAAPNFPAGPNAAADGGDYEIDDPAGVTIEGLLTAYDQAVDRLGEIVESADFDAIVPTPPAPWYPPELVGWQVRWVIQHLIAEVARHAGHADIIRESIDGKGSYELNARADGALADDQEFPAW</sequence>
<name>A0ABN2KSD1_9MICO</name>
<dbReference type="Gene3D" id="1.20.120.450">
    <property type="entry name" value="dinb family like domain"/>
    <property type="match status" value="1"/>
</dbReference>
<protein>
    <submittedName>
        <fullName evidence="1">DinB family protein</fullName>
    </submittedName>
</protein>
<dbReference type="Proteomes" id="UP001501475">
    <property type="component" value="Unassembled WGS sequence"/>
</dbReference>
<comment type="caution">
    <text evidence="1">The sequence shown here is derived from an EMBL/GenBank/DDBJ whole genome shotgun (WGS) entry which is preliminary data.</text>
</comment>
<reference evidence="1 2" key="1">
    <citation type="journal article" date="2019" name="Int. J. Syst. Evol. Microbiol.">
        <title>The Global Catalogue of Microorganisms (GCM) 10K type strain sequencing project: providing services to taxonomists for standard genome sequencing and annotation.</title>
        <authorList>
            <consortium name="The Broad Institute Genomics Platform"/>
            <consortium name="The Broad Institute Genome Sequencing Center for Infectious Disease"/>
            <person name="Wu L."/>
            <person name="Ma J."/>
        </authorList>
    </citation>
    <scope>NUCLEOTIDE SEQUENCE [LARGE SCALE GENOMIC DNA]</scope>
    <source>
        <strain evidence="1 2">JCM 15591</strain>
    </source>
</reference>
<keyword evidence="2" id="KW-1185">Reference proteome</keyword>
<dbReference type="InterPro" id="IPR034660">
    <property type="entry name" value="DinB/YfiT-like"/>
</dbReference>
<dbReference type="InterPro" id="IPR007061">
    <property type="entry name" value="MST-like"/>
</dbReference>
<evidence type="ECO:0000313" key="1">
    <source>
        <dbReference type="EMBL" id="GAA1764833.1"/>
    </source>
</evidence>
<proteinExistence type="predicted"/>
<dbReference type="RefSeq" id="WP_344066792.1">
    <property type="nucleotide sequence ID" value="NZ_BAAAPN010000056.1"/>
</dbReference>
<organism evidence="1 2">
    <name type="scientific">Nostocoides vanveenii</name>
    <dbReference type="NCBI Taxonomy" id="330835"/>
    <lineage>
        <taxon>Bacteria</taxon>
        <taxon>Bacillati</taxon>
        <taxon>Actinomycetota</taxon>
        <taxon>Actinomycetes</taxon>
        <taxon>Micrococcales</taxon>
        <taxon>Intrasporangiaceae</taxon>
        <taxon>Nostocoides</taxon>
    </lineage>
</organism>
<evidence type="ECO:0000313" key="2">
    <source>
        <dbReference type="Proteomes" id="UP001501475"/>
    </source>
</evidence>
<dbReference type="SUPFAM" id="SSF109854">
    <property type="entry name" value="DinB/YfiT-like putative metalloenzymes"/>
    <property type="match status" value="1"/>
</dbReference>
<gene>
    <name evidence="1" type="ORF">GCM10009810_24760</name>
</gene>